<feature type="transmembrane region" description="Helical" evidence="1">
    <location>
        <begin position="144"/>
        <end position="164"/>
    </location>
</feature>
<protein>
    <submittedName>
        <fullName evidence="2">Uncharacterized protein</fullName>
    </submittedName>
</protein>
<dbReference type="EMBL" id="JARJCW010000100">
    <property type="protein sequence ID" value="KAJ7194248.1"/>
    <property type="molecule type" value="Genomic_DNA"/>
</dbReference>
<accession>A0AAD6UX98</accession>
<evidence type="ECO:0000313" key="3">
    <source>
        <dbReference type="Proteomes" id="UP001219525"/>
    </source>
</evidence>
<evidence type="ECO:0000313" key="2">
    <source>
        <dbReference type="EMBL" id="KAJ7194248.1"/>
    </source>
</evidence>
<keyword evidence="3" id="KW-1185">Reference proteome</keyword>
<dbReference type="AlphaFoldDB" id="A0AAD6UX98"/>
<comment type="caution">
    <text evidence="2">The sequence shown here is derived from an EMBL/GenBank/DDBJ whole genome shotgun (WGS) entry which is preliminary data.</text>
</comment>
<proteinExistence type="predicted"/>
<dbReference type="Proteomes" id="UP001219525">
    <property type="component" value="Unassembled WGS sequence"/>
</dbReference>
<keyword evidence="1" id="KW-0812">Transmembrane</keyword>
<sequence>MQSIPITHPTAFNLEWTGVFCGFGLALVLYGLYVNLFILAVYTLYRLKTAGKNVLLVACFTMFILGTTQTILHLCTTAIYIRVLQALVKSGANLGPAAFPASLTDGFVPLGLAEDIIFAINKSVNWLSTLYRCYKIWGPQKKAIILLPATLILSTAVIIFVNVATVDLPYRFGNRISFAMCTATNLVLVGLTEVNKRVVYGGSGVKHFMLAHPEKFTTCQLSSLIFSGSEDPSINMWYQIIFSASTQIVNIIPTLIVVRVGLGHNVQDSIPNQLPLKQSRQVQAEPSSSSLSVVNIAPSEM</sequence>
<gene>
    <name evidence="2" type="ORF">GGX14DRAFT_586883</name>
</gene>
<keyword evidence="1" id="KW-1133">Transmembrane helix</keyword>
<reference evidence="2" key="1">
    <citation type="submission" date="2023-03" db="EMBL/GenBank/DDBJ databases">
        <title>Massive genome expansion in bonnet fungi (Mycena s.s.) driven by repeated elements and novel gene families across ecological guilds.</title>
        <authorList>
            <consortium name="Lawrence Berkeley National Laboratory"/>
            <person name="Harder C.B."/>
            <person name="Miyauchi S."/>
            <person name="Viragh M."/>
            <person name="Kuo A."/>
            <person name="Thoen E."/>
            <person name="Andreopoulos B."/>
            <person name="Lu D."/>
            <person name="Skrede I."/>
            <person name="Drula E."/>
            <person name="Henrissat B."/>
            <person name="Morin E."/>
            <person name="Kohler A."/>
            <person name="Barry K."/>
            <person name="LaButti K."/>
            <person name="Morin E."/>
            <person name="Salamov A."/>
            <person name="Lipzen A."/>
            <person name="Mereny Z."/>
            <person name="Hegedus B."/>
            <person name="Baldrian P."/>
            <person name="Stursova M."/>
            <person name="Weitz H."/>
            <person name="Taylor A."/>
            <person name="Grigoriev I.V."/>
            <person name="Nagy L.G."/>
            <person name="Martin F."/>
            <person name="Kauserud H."/>
        </authorList>
    </citation>
    <scope>NUCLEOTIDE SEQUENCE</scope>
    <source>
        <strain evidence="2">9144</strain>
    </source>
</reference>
<feature type="transmembrane region" description="Helical" evidence="1">
    <location>
        <begin position="16"/>
        <end position="42"/>
    </location>
</feature>
<keyword evidence="1" id="KW-0472">Membrane</keyword>
<evidence type="ECO:0000256" key="1">
    <source>
        <dbReference type="SAM" id="Phobius"/>
    </source>
</evidence>
<feature type="transmembrane region" description="Helical" evidence="1">
    <location>
        <begin position="54"/>
        <end position="81"/>
    </location>
</feature>
<organism evidence="2 3">
    <name type="scientific">Mycena pura</name>
    <dbReference type="NCBI Taxonomy" id="153505"/>
    <lineage>
        <taxon>Eukaryota</taxon>
        <taxon>Fungi</taxon>
        <taxon>Dikarya</taxon>
        <taxon>Basidiomycota</taxon>
        <taxon>Agaricomycotina</taxon>
        <taxon>Agaricomycetes</taxon>
        <taxon>Agaricomycetidae</taxon>
        <taxon>Agaricales</taxon>
        <taxon>Marasmiineae</taxon>
        <taxon>Mycenaceae</taxon>
        <taxon>Mycena</taxon>
    </lineage>
</organism>
<name>A0AAD6UX98_9AGAR</name>